<dbReference type="EMBL" id="JANIPJ010000004">
    <property type="protein sequence ID" value="MCR2803737.1"/>
    <property type="molecule type" value="Genomic_DNA"/>
</dbReference>
<keyword evidence="6" id="KW-0238">DNA-binding</keyword>
<comment type="caution">
    <text evidence="9">The sequence shown here is derived from an EMBL/GenBank/DDBJ whole genome shotgun (WGS) entry which is preliminary data.</text>
</comment>
<dbReference type="GO" id="GO:0008483">
    <property type="term" value="F:transaminase activity"/>
    <property type="evidence" value="ECO:0007669"/>
    <property type="project" value="UniProtKB-KW"/>
</dbReference>
<evidence type="ECO:0000313" key="9">
    <source>
        <dbReference type="EMBL" id="MCR2803737.1"/>
    </source>
</evidence>
<dbReference type="SUPFAM" id="SSF46785">
    <property type="entry name" value="Winged helix' DNA-binding domain"/>
    <property type="match status" value="1"/>
</dbReference>
<dbReference type="GO" id="GO:0003677">
    <property type="term" value="F:DNA binding"/>
    <property type="evidence" value="ECO:0007669"/>
    <property type="project" value="UniProtKB-KW"/>
</dbReference>
<evidence type="ECO:0000256" key="5">
    <source>
        <dbReference type="ARBA" id="ARBA00023015"/>
    </source>
</evidence>
<dbReference type="PANTHER" id="PTHR46577:SF1">
    <property type="entry name" value="HTH-TYPE TRANSCRIPTIONAL REGULATORY PROTEIN GABR"/>
    <property type="match status" value="1"/>
</dbReference>
<dbReference type="Pfam" id="PF00155">
    <property type="entry name" value="Aminotran_1_2"/>
    <property type="match status" value="1"/>
</dbReference>
<dbReference type="InterPro" id="IPR051446">
    <property type="entry name" value="HTH_trans_reg/aminotransferase"/>
</dbReference>
<dbReference type="RefSeq" id="WP_257444289.1">
    <property type="nucleotide sequence ID" value="NZ_JANIPJ010000004.1"/>
</dbReference>
<dbReference type="GO" id="GO:0030170">
    <property type="term" value="F:pyridoxal phosphate binding"/>
    <property type="evidence" value="ECO:0007669"/>
    <property type="project" value="InterPro"/>
</dbReference>
<comment type="similarity">
    <text evidence="2">In the C-terminal section; belongs to the class-I pyridoxal-phosphate-dependent aminotransferase family.</text>
</comment>
<evidence type="ECO:0000256" key="6">
    <source>
        <dbReference type="ARBA" id="ARBA00023125"/>
    </source>
</evidence>
<accession>A0A9X2SAK9</accession>
<dbReference type="GO" id="GO:0003700">
    <property type="term" value="F:DNA-binding transcription factor activity"/>
    <property type="evidence" value="ECO:0007669"/>
    <property type="project" value="InterPro"/>
</dbReference>
<keyword evidence="4" id="KW-0663">Pyridoxal phosphate</keyword>
<dbReference type="SMART" id="SM00345">
    <property type="entry name" value="HTH_GNTR"/>
    <property type="match status" value="1"/>
</dbReference>
<evidence type="ECO:0000256" key="4">
    <source>
        <dbReference type="ARBA" id="ARBA00022898"/>
    </source>
</evidence>
<evidence type="ECO:0000256" key="3">
    <source>
        <dbReference type="ARBA" id="ARBA00022576"/>
    </source>
</evidence>
<dbReference type="AlphaFoldDB" id="A0A9X2SAK9"/>
<dbReference type="PRINTS" id="PR00035">
    <property type="entry name" value="HTHGNTR"/>
</dbReference>
<dbReference type="Gene3D" id="3.40.640.10">
    <property type="entry name" value="Type I PLP-dependent aspartate aminotransferase-like (Major domain)"/>
    <property type="match status" value="1"/>
</dbReference>
<comment type="cofactor">
    <cofactor evidence="1">
        <name>pyridoxal 5'-phosphate</name>
        <dbReference type="ChEBI" id="CHEBI:597326"/>
    </cofactor>
</comment>
<name>A0A9X2SAK9_9BACL</name>
<sequence length="475" mass="53602">MNMIAITPLLDKNSRSPLYLQLYHYVRKEIETGSLSAEQSLPSIRQLAQHLGISKNTVEAAYGQLVAEGYVASRERGGYRVQPLDELIPPHPADSHVPDANNRARLEKQKKPEFDFRYGDIAFDRFPHSIWRSCMTEALSSNPLDVLGYGDPFGHLGLREEIARYVYQSRGVDCAADQIYICAGTQHAISMLVQLLELQTSVIAMEEPGYDGVKTVFRHLGCALQPIGIAHDGIDVEQLQDAAGRAKAVYVTPSHQFPLGMVMPVQKRLRLLQWAAEHDRFIIEDDYDSEFRYNSAPIPALKALDTHDRVIYTGTFSKSFLPGVRLSYTILPSKLLDQVRRKLGSYSQASSPIIQQAVWIFMKQGHFARHVRRMRRVYQIRHKTLIDAIRNQFGDRARVIGDSSGMHLLLDVPGMGTEQLMELAESSGCRVYSPAKHWNEPKNCPPSYVMIGFGGLSEQQLKDGVKRLKKAWLNL</sequence>
<keyword evidence="7" id="KW-0804">Transcription</keyword>
<feature type="domain" description="HTH gntR-type" evidence="8">
    <location>
        <begin position="16"/>
        <end position="84"/>
    </location>
</feature>
<evidence type="ECO:0000256" key="2">
    <source>
        <dbReference type="ARBA" id="ARBA00005384"/>
    </source>
</evidence>
<dbReference type="SUPFAM" id="SSF53383">
    <property type="entry name" value="PLP-dependent transferases"/>
    <property type="match status" value="1"/>
</dbReference>
<evidence type="ECO:0000256" key="7">
    <source>
        <dbReference type="ARBA" id="ARBA00023163"/>
    </source>
</evidence>
<dbReference type="Pfam" id="PF00392">
    <property type="entry name" value="GntR"/>
    <property type="match status" value="1"/>
</dbReference>
<dbReference type="CDD" id="cd00609">
    <property type="entry name" value="AAT_like"/>
    <property type="match status" value="1"/>
</dbReference>
<dbReference type="InterPro" id="IPR036388">
    <property type="entry name" value="WH-like_DNA-bd_sf"/>
</dbReference>
<dbReference type="InterPro" id="IPR015424">
    <property type="entry name" value="PyrdxlP-dep_Trfase"/>
</dbReference>
<keyword evidence="3 9" id="KW-0808">Transferase</keyword>
<keyword evidence="5" id="KW-0805">Transcription regulation</keyword>
<keyword evidence="3 9" id="KW-0032">Aminotransferase</keyword>
<organism evidence="9 10">
    <name type="scientific">Paenibacillus soyae</name>
    <dbReference type="NCBI Taxonomy" id="2969249"/>
    <lineage>
        <taxon>Bacteria</taxon>
        <taxon>Bacillati</taxon>
        <taxon>Bacillota</taxon>
        <taxon>Bacilli</taxon>
        <taxon>Bacillales</taxon>
        <taxon>Paenibacillaceae</taxon>
        <taxon>Paenibacillus</taxon>
    </lineage>
</organism>
<gene>
    <name evidence="9" type="ORF">NQZ67_07555</name>
</gene>
<dbReference type="InterPro" id="IPR000524">
    <property type="entry name" value="Tscrpt_reg_HTH_GntR"/>
</dbReference>
<proteinExistence type="inferred from homology"/>
<evidence type="ECO:0000313" key="10">
    <source>
        <dbReference type="Proteomes" id="UP001141950"/>
    </source>
</evidence>
<reference evidence="9" key="1">
    <citation type="submission" date="2022-08" db="EMBL/GenBank/DDBJ databases">
        <title>The genomic sequence of strain Paenibacillus sp. SCIV0701.</title>
        <authorList>
            <person name="Zhao H."/>
        </authorList>
    </citation>
    <scope>NUCLEOTIDE SEQUENCE</scope>
    <source>
        <strain evidence="9">SCIV0701</strain>
    </source>
</reference>
<dbReference type="Gene3D" id="1.10.10.10">
    <property type="entry name" value="Winged helix-like DNA-binding domain superfamily/Winged helix DNA-binding domain"/>
    <property type="match status" value="1"/>
</dbReference>
<evidence type="ECO:0000259" key="8">
    <source>
        <dbReference type="PROSITE" id="PS50949"/>
    </source>
</evidence>
<dbReference type="PROSITE" id="PS50949">
    <property type="entry name" value="HTH_GNTR"/>
    <property type="match status" value="1"/>
</dbReference>
<dbReference type="CDD" id="cd07377">
    <property type="entry name" value="WHTH_GntR"/>
    <property type="match status" value="1"/>
</dbReference>
<evidence type="ECO:0000256" key="1">
    <source>
        <dbReference type="ARBA" id="ARBA00001933"/>
    </source>
</evidence>
<dbReference type="InterPro" id="IPR015421">
    <property type="entry name" value="PyrdxlP-dep_Trfase_major"/>
</dbReference>
<dbReference type="PANTHER" id="PTHR46577">
    <property type="entry name" value="HTH-TYPE TRANSCRIPTIONAL REGULATORY PROTEIN GABR"/>
    <property type="match status" value="1"/>
</dbReference>
<protein>
    <submittedName>
        <fullName evidence="9">PLP-dependent aminotransferase family protein</fullName>
    </submittedName>
</protein>
<dbReference type="InterPro" id="IPR036390">
    <property type="entry name" value="WH_DNA-bd_sf"/>
</dbReference>
<dbReference type="Proteomes" id="UP001141950">
    <property type="component" value="Unassembled WGS sequence"/>
</dbReference>
<dbReference type="InterPro" id="IPR004839">
    <property type="entry name" value="Aminotransferase_I/II_large"/>
</dbReference>
<keyword evidence="10" id="KW-1185">Reference proteome</keyword>